<evidence type="ECO:0000313" key="1">
    <source>
        <dbReference type="EMBL" id="KGO77378.1"/>
    </source>
</evidence>
<organism evidence="1 2">
    <name type="scientific">Penicillium italicum</name>
    <name type="common">Blue mold</name>
    <dbReference type="NCBI Taxonomy" id="40296"/>
    <lineage>
        <taxon>Eukaryota</taxon>
        <taxon>Fungi</taxon>
        <taxon>Dikarya</taxon>
        <taxon>Ascomycota</taxon>
        <taxon>Pezizomycotina</taxon>
        <taxon>Eurotiomycetes</taxon>
        <taxon>Eurotiomycetidae</taxon>
        <taxon>Eurotiales</taxon>
        <taxon>Aspergillaceae</taxon>
        <taxon>Penicillium</taxon>
    </lineage>
</organism>
<dbReference type="Proteomes" id="UP000030104">
    <property type="component" value="Unassembled WGS sequence"/>
</dbReference>
<dbReference type="AlphaFoldDB" id="A0A0A2LDT6"/>
<dbReference type="EMBL" id="JQGA01000173">
    <property type="protein sequence ID" value="KGO77378.1"/>
    <property type="molecule type" value="Genomic_DNA"/>
</dbReference>
<keyword evidence="2" id="KW-1185">Reference proteome</keyword>
<gene>
    <name evidence="1" type="ORF">PITC_040320</name>
</gene>
<accession>A0A0A2LDT6</accession>
<name>A0A0A2LDT6_PENIT</name>
<evidence type="ECO:0000313" key="2">
    <source>
        <dbReference type="Proteomes" id="UP000030104"/>
    </source>
</evidence>
<reference evidence="1 2" key="1">
    <citation type="journal article" date="2015" name="Mol. Plant Microbe Interact.">
        <title>Genome, transcriptome, and functional analyses of Penicillium expansum provide new insights into secondary metabolism and pathogenicity.</title>
        <authorList>
            <person name="Ballester A.R."/>
            <person name="Marcet-Houben M."/>
            <person name="Levin E."/>
            <person name="Sela N."/>
            <person name="Selma-Lazaro C."/>
            <person name="Carmona L."/>
            <person name="Wisniewski M."/>
            <person name="Droby S."/>
            <person name="Gonzalez-Candelas L."/>
            <person name="Gabaldon T."/>
        </authorList>
    </citation>
    <scope>NUCLEOTIDE SEQUENCE [LARGE SCALE GENOMIC DNA]</scope>
    <source>
        <strain evidence="1 2">PHI-1</strain>
    </source>
</reference>
<proteinExistence type="predicted"/>
<comment type="caution">
    <text evidence="1">The sequence shown here is derived from an EMBL/GenBank/DDBJ whole genome shotgun (WGS) entry which is preliminary data.</text>
</comment>
<sequence length="138" mass="15134">MRQNARIPLVERRGSTAAVEEAHHRKWNCKATTIPLAIFEAGSEIGSVSGYIASRERNVSRGKRLDATASVTLIPALNPDINIWVKSNLSARVKTYLIHEATSVKLEEDGRWARARGLIQMNLDGSASIPGLDMADLI</sequence>
<protein>
    <submittedName>
        <fullName evidence="1">Uncharacterized protein</fullName>
    </submittedName>
</protein>
<dbReference type="HOGENOM" id="CLU_1855955_0_0_1"/>